<organism evidence="2 3">
    <name type="scientific">Pararhizobium mangrovi</name>
    <dbReference type="NCBI Taxonomy" id="2590452"/>
    <lineage>
        <taxon>Bacteria</taxon>
        <taxon>Pseudomonadati</taxon>
        <taxon>Pseudomonadota</taxon>
        <taxon>Alphaproteobacteria</taxon>
        <taxon>Hyphomicrobiales</taxon>
        <taxon>Rhizobiaceae</taxon>
        <taxon>Rhizobium/Agrobacterium group</taxon>
        <taxon>Pararhizobium</taxon>
    </lineage>
</organism>
<dbReference type="InterPro" id="IPR051604">
    <property type="entry name" value="Ergot_Alk_Oxidoreductase"/>
</dbReference>
<dbReference type="Gene3D" id="3.40.50.720">
    <property type="entry name" value="NAD(P)-binding Rossmann-like Domain"/>
    <property type="match status" value="1"/>
</dbReference>
<dbReference type="Proteomes" id="UP000320314">
    <property type="component" value="Unassembled WGS sequence"/>
</dbReference>
<dbReference type="OrthoDB" id="9794300at2"/>
<name>A0A506U354_9HYPH</name>
<evidence type="ECO:0000313" key="2">
    <source>
        <dbReference type="EMBL" id="TPW27691.1"/>
    </source>
</evidence>
<dbReference type="EMBL" id="VHLH01000019">
    <property type="protein sequence ID" value="TPW27691.1"/>
    <property type="molecule type" value="Genomic_DNA"/>
</dbReference>
<dbReference type="PANTHER" id="PTHR43162:SF1">
    <property type="entry name" value="PRESTALK A DIFFERENTIATION PROTEIN A"/>
    <property type="match status" value="1"/>
</dbReference>
<dbReference type="SUPFAM" id="SSF51735">
    <property type="entry name" value="NAD(P)-binding Rossmann-fold domains"/>
    <property type="match status" value="1"/>
</dbReference>
<keyword evidence="3" id="KW-1185">Reference proteome</keyword>
<dbReference type="InterPro" id="IPR008030">
    <property type="entry name" value="NmrA-like"/>
</dbReference>
<reference evidence="2 3" key="1">
    <citation type="submission" date="2019-06" db="EMBL/GenBank/DDBJ databases">
        <authorList>
            <person name="Li M."/>
        </authorList>
    </citation>
    <scope>NUCLEOTIDE SEQUENCE [LARGE SCALE GENOMIC DNA]</scope>
    <source>
        <strain evidence="2 3">BGMRC6574</strain>
    </source>
</reference>
<protein>
    <submittedName>
        <fullName evidence="2">NmrA/HSCARG family protein</fullName>
    </submittedName>
</protein>
<dbReference type="PANTHER" id="PTHR43162">
    <property type="match status" value="1"/>
</dbReference>
<dbReference type="Pfam" id="PF05368">
    <property type="entry name" value="NmrA"/>
    <property type="match status" value="1"/>
</dbReference>
<dbReference type="InterPro" id="IPR036291">
    <property type="entry name" value="NAD(P)-bd_dom_sf"/>
</dbReference>
<evidence type="ECO:0000313" key="3">
    <source>
        <dbReference type="Proteomes" id="UP000320314"/>
    </source>
</evidence>
<dbReference type="Gene3D" id="3.90.25.10">
    <property type="entry name" value="UDP-galactose 4-epimerase, domain 1"/>
    <property type="match status" value="1"/>
</dbReference>
<evidence type="ECO:0000259" key="1">
    <source>
        <dbReference type="Pfam" id="PF05368"/>
    </source>
</evidence>
<accession>A0A506U354</accession>
<sequence length="301" mass="32796">MDQRGSCKVSKTGTRILAVGAAGKFAGLVVPELVKRGAIVRGLTTTADHEEEVKNNGAQEVAIGDLSDKDGLWAALDGVDSIFYISPVFAADQAEMGRNMVEAAQGADVRRIVFSSVIHPILTAIDNHAAKAPIEEAIVGSDLEYTILHPTLFYENYATVWPQVAKTGVFAEPYSADSRIGRVDYRDVAEVAAIALTEDRLLYGTFELCAEGNYDRHEVAAIMSDVLGREIRAERVPFEDWAEKAGIPKEGPVRSGLKQMYAWYDTHGFVGNALTLRAILGCEPRTLRAYFEELSAGDRSL</sequence>
<proteinExistence type="predicted"/>
<gene>
    <name evidence="2" type="ORF">FJU11_10620</name>
</gene>
<dbReference type="AlphaFoldDB" id="A0A506U354"/>
<feature type="domain" description="NmrA-like" evidence="1">
    <location>
        <begin position="15"/>
        <end position="271"/>
    </location>
</feature>
<comment type="caution">
    <text evidence="2">The sequence shown here is derived from an EMBL/GenBank/DDBJ whole genome shotgun (WGS) entry which is preliminary data.</text>
</comment>